<dbReference type="Proteomes" id="UP000007842">
    <property type="component" value="Chromosome"/>
</dbReference>
<dbReference type="SUPFAM" id="SSF52540">
    <property type="entry name" value="P-loop containing nucleoside triphosphate hydrolases"/>
    <property type="match status" value="1"/>
</dbReference>
<proteinExistence type="inferred from homology"/>
<dbReference type="SMART" id="SM00382">
    <property type="entry name" value="AAA"/>
    <property type="match status" value="1"/>
</dbReference>
<reference evidence="7" key="1">
    <citation type="submission" date="2011-12" db="EMBL/GenBank/DDBJ databases">
        <title>Complete genome sequence of Streptomyces cattleya strain DSM 46488.</title>
        <authorList>
            <person name="Ou H.-Y."/>
            <person name="Li P."/>
            <person name="Zhao C."/>
            <person name="O'Hagan D."/>
            <person name="Deng Z."/>
        </authorList>
    </citation>
    <scope>NUCLEOTIDE SEQUENCE [LARGE SCALE GENOMIC DNA]</scope>
    <source>
        <strain evidence="7">ATCC 35852 / DSM 46488 / JCM 4925 / NBRC 14057 / NRRL 8057</strain>
    </source>
</reference>
<evidence type="ECO:0000313" key="7">
    <source>
        <dbReference type="Proteomes" id="UP000007842"/>
    </source>
</evidence>
<dbReference type="eggNOG" id="COG0464">
    <property type="taxonomic scope" value="Bacteria"/>
</dbReference>
<dbReference type="STRING" id="1003195.SCATT_23080"/>
<evidence type="ECO:0000259" key="5">
    <source>
        <dbReference type="SMART" id="SM00382"/>
    </source>
</evidence>
<name>F8K0P8_STREN</name>
<dbReference type="PANTHER" id="PTHR43392:SF2">
    <property type="entry name" value="AAA-TYPE ATPASE FAMILY PROTEIN _ ANKYRIN REPEAT FAMILY PROTEIN"/>
    <property type="match status" value="1"/>
</dbReference>
<keyword evidence="7" id="KW-1185">Reference proteome</keyword>
<dbReference type="KEGG" id="scy:SCATT_23080"/>
<dbReference type="EMBL" id="CP003219">
    <property type="protein sequence ID" value="AEW94679.1"/>
    <property type="molecule type" value="Genomic_DNA"/>
</dbReference>
<dbReference type="GO" id="GO:0005524">
    <property type="term" value="F:ATP binding"/>
    <property type="evidence" value="ECO:0007669"/>
    <property type="project" value="UniProtKB-KW"/>
</dbReference>
<accession>G8WQE7</accession>
<dbReference type="InterPro" id="IPR003959">
    <property type="entry name" value="ATPase_AAA_core"/>
</dbReference>
<evidence type="ECO:0000256" key="4">
    <source>
        <dbReference type="SAM" id="MobiDB-lite"/>
    </source>
</evidence>
<evidence type="ECO:0000256" key="2">
    <source>
        <dbReference type="ARBA" id="ARBA00022741"/>
    </source>
</evidence>
<dbReference type="FunFam" id="3.40.50.300:FF:000216">
    <property type="entry name" value="Type VII secretion ATPase EccA"/>
    <property type="match status" value="1"/>
</dbReference>
<dbReference type="KEGG" id="sct:SCAT_2323"/>
<dbReference type="InterPro" id="IPR003593">
    <property type="entry name" value="AAA+_ATPase"/>
</dbReference>
<feature type="compositionally biased region" description="Acidic residues" evidence="4">
    <location>
        <begin position="217"/>
        <end position="226"/>
    </location>
</feature>
<sequence length="880" mass="90836">MSGRPLRVAARGWGAHRTIGSAVRAAEPGAVISVTPGTYPENVVLDRDVVLVAEKGPGTVLLAATRGTTLTVPGGAPRLKDVTIRAAAPGAPAVSVTGGTADLDTCEFTGGHLHIAGDAAPTLRDCVVRDAPGPGILVEHGARPRATAVRVDGAGGDGLLLRGTAQGAYQDCEFIGCAGSGVRVTEAARPVLRSCRVDGAGEAGIVLTDTAGRPLADDDTAPDPDDPQGSGSPDSAADGVLLHGCEITGTTGPGIAATGSARLTLARAKVTRTTGAGIVLTGQARLRGDHVTVSDAADTGLALGGRAHADVRGGTVTRCRGNGVHLTDDARLTLTDVSVTETAFTALHLSGTAEAVVRHCDLRGTPQHGVRVTGHAHATVEDSRIEAAGQCGICVDGGDLAARRTVIAKSGTGIRLDTAHRPLIEDCRIEGASGTGIDLAADTTALVTTTRVAGTGSAGVFVGERGAPFLDDCHIDDTEGSGLVIWTGARPRAHAVRIARTRKNGLYAADGAHGLLEGCELTATGYPAVYAGAGADPVLRGCRIHDTDEDLKAADDAAPVFEHCRIERVAVSTVPDAGTGPVPVTAGGTAGATAAPAALPASAPESVPETLDNLLAELDALVGLARVKQDVGTLVTLMRLVRRRTEAGLPPPPLSRHLVFAGNSGTGKTTVARLYGRILAALGLLSSGHLVETDRGALVGEYVGHTAPKTTAVFRRALGGVLFIDEAYALVPRGQSSDFGQEAISTLVKLMEDHRDDVVVIVAGYPDDMSRFIDANPGLASRFTRTLYFDDYEPAELVGIVAAQATRHRYELAEETRTALAGYFLTVERDERFGNGRSARQLFQRMTERHARRLGDLPDPTTRDLVLLLPQDVPEPPGSP</sequence>
<dbReference type="Pfam" id="PF17866">
    <property type="entry name" value="AAA_lid_6"/>
    <property type="match status" value="1"/>
</dbReference>
<accession>F8K0P8</accession>
<organism evidence="6 7">
    <name type="scientific">Streptantibioticus cattleyicolor (strain ATCC 35852 / DSM 46488 / JCM 4925 / NBRC 14057 / NRRL 8057)</name>
    <name type="common">Streptomyces cattleya</name>
    <dbReference type="NCBI Taxonomy" id="1003195"/>
    <lineage>
        <taxon>Bacteria</taxon>
        <taxon>Bacillati</taxon>
        <taxon>Actinomycetota</taxon>
        <taxon>Actinomycetes</taxon>
        <taxon>Kitasatosporales</taxon>
        <taxon>Streptomycetaceae</taxon>
        <taxon>Streptantibioticus</taxon>
    </lineage>
</organism>
<dbReference type="Pfam" id="PF00004">
    <property type="entry name" value="AAA"/>
    <property type="match status" value="1"/>
</dbReference>
<keyword evidence="3" id="KW-0067">ATP-binding</keyword>
<dbReference type="SUPFAM" id="SSF51126">
    <property type="entry name" value="Pectin lyase-like"/>
    <property type="match status" value="3"/>
</dbReference>
<dbReference type="CDD" id="cd00009">
    <property type="entry name" value="AAA"/>
    <property type="match status" value="1"/>
</dbReference>
<dbReference type="Pfam" id="PF13229">
    <property type="entry name" value="Beta_helix"/>
    <property type="match status" value="2"/>
</dbReference>
<protein>
    <submittedName>
        <fullName evidence="6">Sporulation protein K</fullName>
    </submittedName>
</protein>
<dbReference type="SMART" id="SM00710">
    <property type="entry name" value="PbH1"/>
    <property type="match status" value="14"/>
</dbReference>
<dbReference type="RefSeq" id="WP_014143069.1">
    <property type="nucleotide sequence ID" value="NC_016111.1"/>
</dbReference>
<dbReference type="InterPro" id="IPR027417">
    <property type="entry name" value="P-loop_NTPase"/>
</dbReference>
<dbReference type="InterPro" id="IPR012334">
    <property type="entry name" value="Pectin_lyas_fold"/>
</dbReference>
<comment type="similarity">
    <text evidence="1">Belongs to the CbxX/CfxQ family.</text>
</comment>
<dbReference type="OrthoDB" id="9806903at2"/>
<dbReference type="Gene3D" id="1.10.8.60">
    <property type="match status" value="1"/>
</dbReference>
<dbReference type="Gene3D" id="2.160.20.10">
    <property type="entry name" value="Single-stranded right-handed beta-helix, Pectin lyase-like"/>
    <property type="match status" value="2"/>
</dbReference>
<dbReference type="PANTHER" id="PTHR43392">
    <property type="entry name" value="AAA-TYPE ATPASE FAMILY PROTEIN / ANKYRIN REPEAT FAMILY PROTEIN"/>
    <property type="match status" value="1"/>
</dbReference>
<feature type="region of interest" description="Disordered" evidence="4">
    <location>
        <begin position="209"/>
        <end position="238"/>
    </location>
</feature>
<evidence type="ECO:0000256" key="3">
    <source>
        <dbReference type="ARBA" id="ARBA00022840"/>
    </source>
</evidence>
<dbReference type="InterPro" id="IPR011050">
    <property type="entry name" value="Pectin_lyase_fold/virulence"/>
</dbReference>
<dbReference type="InterPro" id="IPR050773">
    <property type="entry name" value="CbxX/CfxQ_RuBisCO_ESX"/>
</dbReference>
<dbReference type="Gene3D" id="3.40.50.300">
    <property type="entry name" value="P-loop containing nucleotide triphosphate hydrolases"/>
    <property type="match status" value="1"/>
</dbReference>
<evidence type="ECO:0000256" key="1">
    <source>
        <dbReference type="ARBA" id="ARBA00010378"/>
    </source>
</evidence>
<dbReference type="InterPro" id="IPR039448">
    <property type="entry name" value="Beta_helix"/>
</dbReference>
<evidence type="ECO:0000313" key="6">
    <source>
        <dbReference type="EMBL" id="AEW94679.1"/>
    </source>
</evidence>
<dbReference type="InterPro" id="IPR006626">
    <property type="entry name" value="PbH1"/>
</dbReference>
<dbReference type="GO" id="GO:0016887">
    <property type="term" value="F:ATP hydrolysis activity"/>
    <property type="evidence" value="ECO:0007669"/>
    <property type="project" value="InterPro"/>
</dbReference>
<dbReference type="PATRIC" id="fig|1003195.11.peg.3835"/>
<dbReference type="InterPro" id="IPR041627">
    <property type="entry name" value="AAA_lid_6"/>
</dbReference>
<dbReference type="PRINTS" id="PR00819">
    <property type="entry name" value="CBXCFQXSUPER"/>
</dbReference>
<dbReference type="HOGENOM" id="CLU_008749_0_1_11"/>
<feature type="domain" description="AAA+ ATPase" evidence="5">
    <location>
        <begin position="654"/>
        <end position="793"/>
    </location>
</feature>
<keyword evidence="2" id="KW-0547">Nucleotide-binding</keyword>
<gene>
    <name evidence="6" type="ordered locus">SCATT_23080</name>
</gene>
<dbReference type="InterPro" id="IPR000641">
    <property type="entry name" value="CbxX/CfxQ"/>
</dbReference>
<dbReference type="AlphaFoldDB" id="F8K0P8"/>